<evidence type="ECO:0000313" key="4">
    <source>
        <dbReference type="EMBL" id="PPJ35617.1"/>
    </source>
</evidence>
<dbReference type="OrthoDB" id="7337537at2"/>
<dbReference type="InterPro" id="IPR028081">
    <property type="entry name" value="Leu-bd"/>
</dbReference>
<dbReference type="EMBL" id="PSZC01000020">
    <property type="protein sequence ID" value="PPJ35617.1"/>
    <property type="molecule type" value="Genomic_DNA"/>
</dbReference>
<dbReference type="SUPFAM" id="SSF53822">
    <property type="entry name" value="Periplasmic binding protein-like I"/>
    <property type="match status" value="1"/>
</dbReference>
<proteinExistence type="inferred from homology"/>
<dbReference type="CDD" id="cd06358">
    <property type="entry name" value="PBP1_NHase"/>
    <property type="match status" value="1"/>
</dbReference>
<dbReference type="PANTHER" id="PTHR47628:SF1">
    <property type="entry name" value="ALIPHATIC AMIDASE EXPRESSION-REGULATING PROTEIN"/>
    <property type="match status" value="1"/>
</dbReference>
<dbReference type="Gene3D" id="3.40.50.2300">
    <property type="match status" value="2"/>
</dbReference>
<evidence type="ECO:0000259" key="3">
    <source>
        <dbReference type="Pfam" id="PF13458"/>
    </source>
</evidence>
<dbReference type="PANTHER" id="PTHR47628">
    <property type="match status" value="1"/>
</dbReference>
<dbReference type="InterPro" id="IPR028082">
    <property type="entry name" value="Peripla_BP_I"/>
</dbReference>
<accession>A0A2S6AK79</accession>
<feature type="domain" description="Leucine-binding protein" evidence="3">
    <location>
        <begin position="24"/>
        <end position="359"/>
    </location>
</feature>
<reference evidence="4 5" key="1">
    <citation type="submission" date="2018-02" db="EMBL/GenBank/DDBJ databases">
        <title>8 Nocardia nova and 1 Nocardia cyriacigeorgica strain used for evolution to TMP-SMX.</title>
        <authorList>
            <person name="Mehta H."/>
            <person name="Weng J."/>
            <person name="Shamoo Y."/>
        </authorList>
    </citation>
    <scope>NUCLEOTIDE SEQUENCE [LARGE SCALE GENOMIC DNA]</scope>
    <source>
        <strain evidence="4 5">MDA3139</strain>
    </source>
</reference>
<protein>
    <recommendedName>
        <fullName evidence="3">Leucine-binding protein domain-containing protein</fullName>
    </recommendedName>
</protein>
<name>A0A2S6AK79_9NOCA</name>
<dbReference type="Proteomes" id="UP000239874">
    <property type="component" value="Unassembled WGS sequence"/>
</dbReference>
<dbReference type="Pfam" id="PF13458">
    <property type="entry name" value="Peripla_BP_6"/>
    <property type="match status" value="1"/>
</dbReference>
<organism evidence="4 5">
    <name type="scientific">Nocardia nova</name>
    <dbReference type="NCBI Taxonomy" id="37330"/>
    <lineage>
        <taxon>Bacteria</taxon>
        <taxon>Bacillati</taxon>
        <taxon>Actinomycetota</taxon>
        <taxon>Actinomycetes</taxon>
        <taxon>Mycobacteriales</taxon>
        <taxon>Nocardiaceae</taxon>
        <taxon>Nocardia</taxon>
    </lineage>
</organism>
<comment type="similarity">
    <text evidence="1">Belongs to the leucine-binding protein family.</text>
</comment>
<keyword evidence="2" id="KW-0732">Signal</keyword>
<sequence>MRRRIFRAAEVPVRVSNSRGGRETVDLALVVPGSGPAGLFGPSCEACAALAVEDINRAGGILDRPVRLHTVDSGAPLPLLAERIDRMIGTGAVDGVVGWHLSDARRVLTPRTAGRVPYVYTTFYEGGENSDGVYMVGETPDHQLFPALRWLRAEQGIRRWCIVGNDYVWPRETARVTREAAAFGDIDIVGEAFVPLGSRAFGPALDLIRHSSAQGVLLLLVGADCAAFNRAFARTGLDEHRLRLSMMIGEDVLYAGGPDSTRGLFTASGYFESVVSPEAMDFGSRYTARYGTFAPALNNIGESCYEGLLLFASLAEAARSLDVRDIERHAARVRYGGPRGEVKVRGAHTTQPVYLADADGVDFDVVSELRRA</sequence>
<dbReference type="AlphaFoldDB" id="A0A2S6AK79"/>
<evidence type="ECO:0000256" key="1">
    <source>
        <dbReference type="ARBA" id="ARBA00010062"/>
    </source>
</evidence>
<comment type="caution">
    <text evidence="4">The sequence shown here is derived from an EMBL/GenBank/DDBJ whole genome shotgun (WGS) entry which is preliminary data.</text>
</comment>
<gene>
    <name evidence="4" type="ORF">C5E45_25185</name>
</gene>
<evidence type="ECO:0000256" key="2">
    <source>
        <dbReference type="ARBA" id="ARBA00022729"/>
    </source>
</evidence>
<evidence type="ECO:0000313" key="5">
    <source>
        <dbReference type="Proteomes" id="UP000239874"/>
    </source>
</evidence>